<proteinExistence type="inferred from homology"/>
<feature type="domain" description="Svf1-like C-terminal" evidence="5">
    <location>
        <begin position="221"/>
        <end position="386"/>
    </location>
</feature>
<dbReference type="GO" id="GO:0006979">
    <property type="term" value="P:response to oxidative stress"/>
    <property type="evidence" value="ECO:0007669"/>
    <property type="project" value="InterPro"/>
</dbReference>
<dbReference type="InterPro" id="IPR033394">
    <property type="entry name" value="Svf1-like_C"/>
</dbReference>
<evidence type="ECO:0000313" key="7">
    <source>
        <dbReference type="Proteomes" id="UP001362899"/>
    </source>
</evidence>
<evidence type="ECO:0000256" key="1">
    <source>
        <dbReference type="ARBA" id="ARBA00004496"/>
    </source>
</evidence>
<feature type="domain" description="Svf1-like N-terminal" evidence="4">
    <location>
        <begin position="56"/>
        <end position="219"/>
    </location>
</feature>
<evidence type="ECO:0000259" key="5">
    <source>
        <dbReference type="Pfam" id="PF17187"/>
    </source>
</evidence>
<dbReference type="Proteomes" id="UP001362899">
    <property type="component" value="Unassembled WGS sequence"/>
</dbReference>
<dbReference type="Pfam" id="PF08622">
    <property type="entry name" value="Svf1"/>
    <property type="match status" value="1"/>
</dbReference>
<dbReference type="PANTHER" id="PTHR47107">
    <property type="entry name" value="SVF1-LIKE PROTEIN YDR222W-RELATED"/>
    <property type="match status" value="1"/>
</dbReference>
<dbReference type="InterPro" id="IPR051385">
    <property type="entry name" value="Ceramide-binding_SVF1"/>
</dbReference>
<dbReference type="EMBL" id="BTGC01000003">
    <property type="protein sequence ID" value="GMM50992.1"/>
    <property type="molecule type" value="Genomic_DNA"/>
</dbReference>
<evidence type="ECO:0000313" key="6">
    <source>
        <dbReference type="EMBL" id="GMM50992.1"/>
    </source>
</evidence>
<comment type="subcellular location">
    <subcellularLocation>
        <location evidence="1">Cytoplasm</location>
    </subcellularLocation>
</comment>
<evidence type="ECO:0000259" key="4">
    <source>
        <dbReference type="Pfam" id="PF08622"/>
    </source>
</evidence>
<accession>A0AAV5RIY5</accession>
<dbReference type="Pfam" id="PF17187">
    <property type="entry name" value="Svf1_C"/>
    <property type="match status" value="1"/>
</dbReference>
<dbReference type="InterPro" id="IPR013931">
    <property type="entry name" value="Svf1-like_N"/>
</dbReference>
<keyword evidence="3" id="KW-0963">Cytoplasm</keyword>
<dbReference type="AlphaFoldDB" id="A0AAV5RIY5"/>
<dbReference type="GO" id="GO:0005737">
    <property type="term" value="C:cytoplasm"/>
    <property type="evidence" value="ECO:0007669"/>
    <property type="project" value="UniProtKB-SubCell"/>
</dbReference>
<comment type="similarity">
    <text evidence="2">Belongs to the SVF1 family.</text>
</comment>
<protein>
    <submittedName>
        <fullName evidence="6">Svf1 protein</fullName>
    </submittedName>
</protein>
<evidence type="ECO:0000256" key="3">
    <source>
        <dbReference type="ARBA" id="ARBA00022490"/>
    </source>
</evidence>
<organism evidence="6 7">
    <name type="scientific">Starmerella bacillaris</name>
    <name type="common">Yeast</name>
    <name type="synonym">Candida zemplinina</name>
    <dbReference type="NCBI Taxonomy" id="1247836"/>
    <lineage>
        <taxon>Eukaryota</taxon>
        <taxon>Fungi</taxon>
        <taxon>Dikarya</taxon>
        <taxon>Ascomycota</taxon>
        <taxon>Saccharomycotina</taxon>
        <taxon>Dipodascomycetes</taxon>
        <taxon>Dipodascales</taxon>
        <taxon>Trichomonascaceae</taxon>
        <taxon>Starmerella</taxon>
    </lineage>
</organism>
<reference evidence="6 7" key="1">
    <citation type="journal article" date="2023" name="Elife">
        <title>Identification of key yeast species and microbe-microbe interactions impacting larval growth of Drosophila in the wild.</title>
        <authorList>
            <person name="Mure A."/>
            <person name="Sugiura Y."/>
            <person name="Maeda R."/>
            <person name="Honda K."/>
            <person name="Sakurai N."/>
            <person name="Takahashi Y."/>
            <person name="Watada M."/>
            <person name="Katoh T."/>
            <person name="Gotoh A."/>
            <person name="Gotoh Y."/>
            <person name="Taniguchi I."/>
            <person name="Nakamura K."/>
            <person name="Hayashi T."/>
            <person name="Katayama T."/>
            <person name="Uemura T."/>
            <person name="Hattori Y."/>
        </authorList>
    </citation>
    <scope>NUCLEOTIDE SEQUENCE [LARGE SCALE GENOMIC DNA]</scope>
    <source>
        <strain evidence="6 7">SB-73</strain>
    </source>
</reference>
<gene>
    <name evidence="6" type="ORF">DASB73_019500</name>
</gene>
<keyword evidence="7" id="KW-1185">Reference proteome</keyword>
<dbReference type="SUPFAM" id="SSF159245">
    <property type="entry name" value="AttH-like"/>
    <property type="match status" value="1"/>
</dbReference>
<dbReference type="PANTHER" id="PTHR47107:SF1">
    <property type="entry name" value="CERAMIDE-BINDING PROTEIN SVF1-RELATED"/>
    <property type="match status" value="1"/>
</dbReference>
<name>A0AAV5RIY5_STABA</name>
<evidence type="ECO:0000256" key="2">
    <source>
        <dbReference type="ARBA" id="ARBA00009069"/>
    </source>
</evidence>
<sequence>MWKWAQGAVAAVTGSVEPEYGAEAFQSVDSTVKDRNPYTPLDRQSYAWRQPPQSHVETQTFYFQDTDFYGFVQLIHSNPVNLMFTSQFTFLLCKQSDPDFHVWGSHRLENGEITDGGINFKADRFCIELNDDCTEYHFSGFCSNDIQVDLRFRCVGGGFKIGEDGLSRYGTDLENPWGIMRHIFWPRCSVAGTILVSSHNLIVECTHDKTLGLFVMAIQGMKPHHAASRWNFLNFQSKTLSVAVMGFTTPVSYGRGTSTVGGCVKDGKLLMTAVDVKVEHLESIKDEIDNVNWPVPSKIRVTLIGPKIDDDDTIVKVEVEGKVVTRFGRVDVMAELPNFVKRVASGLSGANPFIYQFHDELEATVTINDEVHKEMGAAFFEATFIS</sequence>
<comment type="caution">
    <text evidence="6">The sequence shown here is derived from an EMBL/GenBank/DDBJ whole genome shotgun (WGS) entry which is preliminary data.</text>
</comment>